<name>A0A1T5LQX9_9BACT</name>
<dbReference type="GO" id="GO:0000723">
    <property type="term" value="P:telomere maintenance"/>
    <property type="evidence" value="ECO:0007669"/>
    <property type="project" value="InterPro"/>
</dbReference>
<keyword evidence="2" id="KW-0067">ATP-binding</keyword>
<dbReference type="AlphaFoldDB" id="A0A1T5LQX9"/>
<dbReference type="Gene3D" id="2.30.30.940">
    <property type="match status" value="1"/>
</dbReference>
<dbReference type="PANTHER" id="PTHR47642:SF7">
    <property type="entry name" value="ATP-DEPENDENT DNA HELICASE PIF1"/>
    <property type="match status" value="1"/>
</dbReference>
<dbReference type="Pfam" id="PF05970">
    <property type="entry name" value="PIF1"/>
    <property type="match status" value="1"/>
</dbReference>
<dbReference type="SMART" id="SM00382">
    <property type="entry name" value="AAA"/>
    <property type="match status" value="1"/>
</dbReference>
<dbReference type="OrthoDB" id="9763659at2"/>
<feature type="domain" description="AAA+ ATPase" evidence="1">
    <location>
        <begin position="36"/>
        <end position="354"/>
    </location>
</feature>
<dbReference type="Proteomes" id="UP000190961">
    <property type="component" value="Unassembled WGS sequence"/>
</dbReference>
<reference evidence="2 3" key="1">
    <citation type="submission" date="2017-02" db="EMBL/GenBank/DDBJ databases">
        <authorList>
            <person name="Peterson S.W."/>
        </authorList>
    </citation>
    <scope>NUCLEOTIDE SEQUENCE [LARGE SCALE GENOMIC DNA]</scope>
    <source>
        <strain evidence="2 3">DSM 25262</strain>
    </source>
</reference>
<gene>
    <name evidence="2" type="ORF">SAMN05660236_3661</name>
</gene>
<dbReference type="EMBL" id="FUZU01000002">
    <property type="protein sequence ID" value="SKC77928.1"/>
    <property type="molecule type" value="Genomic_DNA"/>
</dbReference>
<dbReference type="GO" id="GO:0006281">
    <property type="term" value="P:DNA repair"/>
    <property type="evidence" value="ECO:0007669"/>
    <property type="project" value="InterPro"/>
</dbReference>
<keyword evidence="2" id="KW-0347">Helicase</keyword>
<keyword evidence="3" id="KW-1185">Reference proteome</keyword>
<evidence type="ECO:0000313" key="3">
    <source>
        <dbReference type="Proteomes" id="UP000190961"/>
    </source>
</evidence>
<dbReference type="GO" id="GO:0003678">
    <property type="term" value="F:DNA helicase activity"/>
    <property type="evidence" value="ECO:0007669"/>
    <property type="project" value="InterPro"/>
</dbReference>
<dbReference type="InterPro" id="IPR010285">
    <property type="entry name" value="DNA_helicase_pif1-like_DEAD"/>
</dbReference>
<dbReference type="FunFam" id="3.40.50.300:FF:001498">
    <property type="entry name" value="ATP-dependent DNA helicase"/>
    <property type="match status" value="1"/>
</dbReference>
<dbReference type="InterPro" id="IPR027417">
    <property type="entry name" value="P-loop_NTPase"/>
</dbReference>
<dbReference type="Gene3D" id="3.40.50.300">
    <property type="entry name" value="P-loop containing nucleotide triphosphate hydrolases"/>
    <property type="match status" value="2"/>
</dbReference>
<sequence>MKSAGDVLLSSIMLATMNPFENNPIFELAANLVKQTSRHIFLTGKAGTGKTTFLKYIKEHSPKKSVVVAPTGIAAINCSGVTIHSFFQLPFTPFIPVPQRGTDSESSGLSDAYTLLQNLRLHNEKRELFEEIELLIIDEISMVRCDVLDAIDTVLRHVRKRHGIPFGGVQMLYIGDLFQLPPVVQEQEWSILRNFYKTPFFFHAKVLEQIPPLIIELQKIYRQQDAVFIDLLNRVRNNNTLRTDLELLNSRHAIALGQGEDEVVITLTSHNYLADRINAEELAKLPGESFRFDGTVDGDFPTKSYPTEKELWLKEGAQIMFIKNDLQKERRYFNGKLGRIAQISDDRIEVEFPGESIYFTLERETWRNIRYAYNASEQRIEEEELGLFCQFPIRLAWAITIHKSQGLTFEKVIVDAANSFSAGQVYVALSRCTALEGIALKSPITSRSIQTDERILDFMRDSTSMDTLQSVYHNEKHQYLYSIIVKAFEWSAISHQVIELLESIDQKNIPHKEDAIALMQSINTWLEDNKKVNQTFKRHLYTWMKEASDQNDYTHVYQRVKDASDYFTSKMQDDIISPLELHIQATRKLKKVKKYLKEIQQLLRILLQQEKSMIQSRELLVVSNYKQPINR</sequence>
<dbReference type="RefSeq" id="WP_143785806.1">
    <property type="nucleotide sequence ID" value="NZ_FUZU01000002.1"/>
</dbReference>
<evidence type="ECO:0000313" key="2">
    <source>
        <dbReference type="EMBL" id="SKC77928.1"/>
    </source>
</evidence>
<evidence type="ECO:0000259" key="1">
    <source>
        <dbReference type="SMART" id="SM00382"/>
    </source>
</evidence>
<proteinExistence type="predicted"/>
<keyword evidence="2" id="KW-0547">Nucleotide-binding</keyword>
<dbReference type="InterPro" id="IPR051055">
    <property type="entry name" value="PIF1_helicase"/>
</dbReference>
<dbReference type="CDD" id="cd18809">
    <property type="entry name" value="SF1_C_RecD"/>
    <property type="match status" value="1"/>
</dbReference>
<keyword evidence="2" id="KW-0378">Hydrolase</keyword>
<dbReference type="SUPFAM" id="SSF52540">
    <property type="entry name" value="P-loop containing nucleoside triphosphate hydrolases"/>
    <property type="match status" value="2"/>
</dbReference>
<dbReference type="STRING" id="688867.SAMN05660236_3661"/>
<organism evidence="2 3">
    <name type="scientific">Ohtaekwangia koreensis</name>
    <dbReference type="NCBI Taxonomy" id="688867"/>
    <lineage>
        <taxon>Bacteria</taxon>
        <taxon>Pseudomonadati</taxon>
        <taxon>Bacteroidota</taxon>
        <taxon>Cytophagia</taxon>
        <taxon>Cytophagales</taxon>
        <taxon>Fulvivirgaceae</taxon>
        <taxon>Ohtaekwangia</taxon>
    </lineage>
</organism>
<accession>A0A1T5LQX9</accession>
<dbReference type="PANTHER" id="PTHR47642">
    <property type="entry name" value="ATP-DEPENDENT DNA HELICASE"/>
    <property type="match status" value="1"/>
</dbReference>
<dbReference type="InterPro" id="IPR003593">
    <property type="entry name" value="AAA+_ATPase"/>
</dbReference>
<protein>
    <submittedName>
        <fullName evidence="2">UvrD-like helicase C-terminal domain-containing protein</fullName>
    </submittedName>
</protein>